<name>A0A6J5M8R6_9CAUD</name>
<proteinExistence type="predicted"/>
<evidence type="ECO:0000313" key="1">
    <source>
        <dbReference type="EMBL" id="CAB4143068.1"/>
    </source>
</evidence>
<dbReference type="EMBL" id="LR796415">
    <property type="protein sequence ID" value="CAB4143068.1"/>
    <property type="molecule type" value="Genomic_DNA"/>
</dbReference>
<accession>A0A6J5M8R6</accession>
<organism evidence="1">
    <name type="scientific">uncultured Caudovirales phage</name>
    <dbReference type="NCBI Taxonomy" id="2100421"/>
    <lineage>
        <taxon>Viruses</taxon>
        <taxon>Duplodnaviria</taxon>
        <taxon>Heunggongvirae</taxon>
        <taxon>Uroviricota</taxon>
        <taxon>Caudoviricetes</taxon>
        <taxon>Peduoviridae</taxon>
        <taxon>Maltschvirus</taxon>
        <taxon>Maltschvirus maltsch</taxon>
    </lineage>
</organism>
<reference evidence="1" key="1">
    <citation type="submission" date="2020-04" db="EMBL/GenBank/DDBJ databases">
        <authorList>
            <person name="Chiriac C."/>
            <person name="Salcher M."/>
            <person name="Ghai R."/>
            <person name="Kavagutti S V."/>
        </authorList>
    </citation>
    <scope>NUCLEOTIDE SEQUENCE</scope>
</reference>
<protein>
    <submittedName>
        <fullName evidence="1">Uncharacterized protein</fullName>
    </submittedName>
</protein>
<sequence length="115" mass="13054">MRFLALLLGFTLLSQTKLDLTKQGRGSPISPSGYFNTMTFDDGRVILLPGPYFGSWISSAVTLPPNSQAICGREYDGNSHPAYEFGYIGMFRNDTNYGYVCTAEKRWKRFKLEEY</sequence>
<gene>
    <name evidence="1" type="ORF">UFOVP434_71</name>
</gene>